<dbReference type="InterPro" id="IPR024191">
    <property type="entry name" value="Peptidase_M61"/>
</dbReference>
<dbReference type="Proteomes" id="UP001495910">
    <property type="component" value="Unassembled WGS sequence"/>
</dbReference>
<comment type="caution">
    <text evidence="2">The sequence shown here is derived from an EMBL/GenBank/DDBJ whole genome shotgun (WGS) entry which is preliminary data.</text>
</comment>
<proteinExistence type="predicted"/>
<dbReference type="Gene3D" id="2.30.42.10">
    <property type="match status" value="1"/>
</dbReference>
<dbReference type="InterPro" id="IPR007963">
    <property type="entry name" value="Peptidase_M61_catalytic"/>
</dbReference>
<dbReference type="Gene3D" id="1.10.390.10">
    <property type="entry name" value="Neutral Protease Domain 2"/>
    <property type="match status" value="1"/>
</dbReference>
<protein>
    <submittedName>
        <fullName evidence="2">M61 family metallopeptidase</fullName>
    </submittedName>
</protein>
<evidence type="ECO:0000259" key="1">
    <source>
        <dbReference type="PROSITE" id="PS50106"/>
    </source>
</evidence>
<dbReference type="SUPFAM" id="SSF50156">
    <property type="entry name" value="PDZ domain-like"/>
    <property type="match status" value="1"/>
</dbReference>
<dbReference type="InterPro" id="IPR036034">
    <property type="entry name" value="PDZ_sf"/>
</dbReference>
<dbReference type="Pfam" id="PF05299">
    <property type="entry name" value="Peptidase_M61"/>
    <property type="match status" value="1"/>
</dbReference>
<gene>
    <name evidence="2" type="ORF">V8G57_14655</name>
</gene>
<dbReference type="RefSeq" id="WP_254785048.1">
    <property type="nucleotide sequence ID" value="NZ_JBANDC010000009.1"/>
</dbReference>
<dbReference type="PROSITE" id="PS50106">
    <property type="entry name" value="PDZ"/>
    <property type="match status" value="1"/>
</dbReference>
<accession>A0ABU9PX93</accession>
<dbReference type="Pfam" id="PF13180">
    <property type="entry name" value="PDZ_2"/>
    <property type="match status" value="1"/>
</dbReference>
<dbReference type="SMART" id="SM00228">
    <property type="entry name" value="PDZ"/>
    <property type="match status" value="1"/>
</dbReference>
<evidence type="ECO:0000313" key="3">
    <source>
        <dbReference type="Proteomes" id="UP001495910"/>
    </source>
</evidence>
<dbReference type="EMBL" id="JBANDC010000009">
    <property type="protein sequence ID" value="MEM4988633.1"/>
    <property type="molecule type" value="Genomic_DNA"/>
</dbReference>
<keyword evidence="3" id="KW-1185">Reference proteome</keyword>
<feature type="domain" description="PDZ" evidence="1">
    <location>
        <begin position="500"/>
        <end position="580"/>
    </location>
</feature>
<dbReference type="Gene3D" id="2.60.40.3650">
    <property type="match status" value="1"/>
</dbReference>
<dbReference type="PIRSF" id="PIRSF016493">
    <property type="entry name" value="Glycyl_aminpptds"/>
    <property type="match status" value="1"/>
</dbReference>
<evidence type="ECO:0000313" key="2">
    <source>
        <dbReference type="EMBL" id="MEM4988633.1"/>
    </source>
</evidence>
<organism evidence="2 3">
    <name type="scientific">Collimonas rhizosphaerae</name>
    <dbReference type="NCBI Taxonomy" id="3126357"/>
    <lineage>
        <taxon>Bacteria</taxon>
        <taxon>Pseudomonadati</taxon>
        <taxon>Pseudomonadota</taxon>
        <taxon>Betaproteobacteria</taxon>
        <taxon>Burkholderiales</taxon>
        <taxon>Oxalobacteraceae</taxon>
        <taxon>Collimonas</taxon>
    </lineage>
</organism>
<dbReference type="InterPro" id="IPR001478">
    <property type="entry name" value="PDZ"/>
</dbReference>
<dbReference type="InterPro" id="IPR027268">
    <property type="entry name" value="Peptidase_M4/M1_CTD_sf"/>
</dbReference>
<reference evidence="2 3" key="1">
    <citation type="submission" date="2024-02" db="EMBL/GenBank/DDBJ databases">
        <title>Draft genome sequence of Collimonas sp. strain H4R21, an effective mineral-weathering bacterial strain isolated from the beech rhizosphere.</title>
        <authorList>
            <person name="Morin E."/>
            <person name="Uroz S."/>
            <person name="Leveau J.H.J."/>
            <person name="Kumar R."/>
            <person name="Rey M.W."/>
            <person name="Pham J."/>
        </authorList>
    </citation>
    <scope>NUCLEOTIDE SEQUENCE [LARGE SCALE GENOMIC DNA]</scope>
    <source>
        <strain evidence="2 3">H4R21</strain>
    </source>
</reference>
<sequence length="622" mass="68317">MKKNTAKPGAKPSSAKSARGGLSYSIVAADPAAHLFAVTLSIAEPAAVGQIVALPAWIPGSYMIREFARNIVQIRAESNGRKIALKKLDKHSWQAAPCDGPLTLHYQVYAWDLSVRTAHLDQTHGFFNGTSVFLRAVGQEHAPHIVDIQRPQGDTYEAWRIATALPTLKAKRGSFGSYVAANYDELIDHPVEMGTFQLATFKAHGVPHEIAITGNVPNLDLARLSADLKRICETQISFFEPAGSKFAKRAPMQRYVFLTLAVGDGYGGLEHRASTALICARADLPVKGQAEMSDGYRTFLGLCSHEYFHTWNVKRIKPAAFAPYDLQVENYTPLLWLFEGFTSYYDDLMLLRSGLIDQPAYFKLIEKTINGVLLGSGRHKQSVAESSFDAWVKYYRQDENAPNAIVSYYTKGSLVALALDLTIRSETKGRKSLDDVMRALWQKYGRDFYADNALSGRGVSESAVEALFDEVTGLKLKRFFDRYVRATDDLPLAKLLAPTGVVLADSRKPGKPSLGVRTARNGGDTRLANVYEGGAAHRAGLSAGDLLVAIEGIRVSNNLEALLARYRVGDSVVIHAFRRDELMTFKVRLLADSTPQVGLKVEAKPALVPALRTAWLAGRSGR</sequence>
<dbReference type="InterPro" id="IPR040756">
    <property type="entry name" value="Peptidase_M61_N"/>
</dbReference>
<name>A0ABU9PX93_9BURK</name>
<dbReference type="Pfam" id="PF17899">
    <property type="entry name" value="Peptidase_M61_N"/>
    <property type="match status" value="1"/>
</dbReference>
<dbReference type="SUPFAM" id="SSF55486">
    <property type="entry name" value="Metalloproteases ('zincins'), catalytic domain"/>
    <property type="match status" value="1"/>
</dbReference>